<dbReference type="Proteomes" id="UP001154061">
    <property type="component" value="Unassembled WGS sequence"/>
</dbReference>
<evidence type="ECO:0000313" key="1">
    <source>
        <dbReference type="EMBL" id="MDF9747903.1"/>
    </source>
</evidence>
<organism evidence="1 2">
    <name type="scientific">Natrinema salsiterrestre</name>
    <dbReference type="NCBI Taxonomy" id="2950540"/>
    <lineage>
        <taxon>Archaea</taxon>
        <taxon>Methanobacteriati</taxon>
        <taxon>Methanobacteriota</taxon>
        <taxon>Stenosarchaea group</taxon>
        <taxon>Halobacteria</taxon>
        <taxon>Halobacteriales</taxon>
        <taxon>Natrialbaceae</taxon>
        <taxon>Natrinema</taxon>
    </lineage>
</organism>
<dbReference type="RefSeq" id="WP_277524352.1">
    <property type="nucleotide sequence ID" value="NZ_JAMQOT010000010.1"/>
</dbReference>
<protein>
    <submittedName>
        <fullName evidence="1">Uncharacterized protein</fullName>
    </submittedName>
</protein>
<evidence type="ECO:0000313" key="2">
    <source>
        <dbReference type="Proteomes" id="UP001154061"/>
    </source>
</evidence>
<reference evidence="1" key="1">
    <citation type="submission" date="2022-06" db="EMBL/GenBank/DDBJ databases">
        <title>Natrinema sp. a new haloarchaeum isolate from saline soil.</title>
        <authorList>
            <person name="Strakova D."/>
            <person name="Galisteo C."/>
            <person name="Sanchez-Porro C."/>
            <person name="Ventosa A."/>
        </authorList>
    </citation>
    <scope>NUCLEOTIDE SEQUENCE</scope>
    <source>
        <strain evidence="1">S1CR25-10</strain>
    </source>
</reference>
<dbReference type="EMBL" id="JAMQOT010000010">
    <property type="protein sequence ID" value="MDF9747903.1"/>
    <property type="molecule type" value="Genomic_DNA"/>
</dbReference>
<proteinExistence type="predicted"/>
<sequence>MGDESETRIDNPEQLCDAIVEIVDELEDNEIIGKERASKLRSKIYRSVDISEEEVG</sequence>
<gene>
    <name evidence="1" type="ORF">NDI89_20200</name>
</gene>
<name>A0A9Q4Q568_9EURY</name>
<comment type="caution">
    <text evidence="1">The sequence shown here is derived from an EMBL/GenBank/DDBJ whole genome shotgun (WGS) entry which is preliminary data.</text>
</comment>
<dbReference type="AlphaFoldDB" id="A0A9Q4Q568"/>
<accession>A0A9Q4Q568</accession>
<keyword evidence="2" id="KW-1185">Reference proteome</keyword>